<proteinExistence type="predicted"/>
<dbReference type="Proteomes" id="UP000499080">
    <property type="component" value="Unassembled WGS sequence"/>
</dbReference>
<feature type="region of interest" description="Disordered" evidence="1">
    <location>
        <begin position="87"/>
        <end position="108"/>
    </location>
</feature>
<organism evidence="2 3">
    <name type="scientific">Araneus ventricosus</name>
    <name type="common">Orbweaver spider</name>
    <name type="synonym">Epeira ventricosa</name>
    <dbReference type="NCBI Taxonomy" id="182803"/>
    <lineage>
        <taxon>Eukaryota</taxon>
        <taxon>Metazoa</taxon>
        <taxon>Ecdysozoa</taxon>
        <taxon>Arthropoda</taxon>
        <taxon>Chelicerata</taxon>
        <taxon>Arachnida</taxon>
        <taxon>Araneae</taxon>
        <taxon>Araneomorphae</taxon>
        <taxon>Entelegynae</taxon>
        <taxon>Araneoidea</taxon>
        <taxon>Araneidae</taxon>
        <taxon>Araneus</taxon>
    </lineage>
</organism>
<name>A0A4Y2BU55_ARAVE</name>
<keyword evidence="3" id="KW-1185">Reference proteome</keyword>
<protein>
    <submittedName>
        <fullName evidence="2">Uncharacterized protein</fullName>
    </submittedName>
</protein>
<reference evidence="2 3" key="1">
    <citation type="journal article" date="2019" name="Sci. Rep.">
        <title>Orb-weaving spider Araneus ventricosus genome elucidates the spidroin gene catalogue.</title>
        <authorList>
            <person name="Kono N."/>
            <person name="Nakamura H."/>
            <person name="Ohtoshi R."/>
            <person name="Moran D.A.P."/>
            <person name="Shinohara A."/>
            <person name="Yoshida Y."/>
            <person name="Fujiwara M."/>
            <person name="Mori M."/>
            <person name="Tomita M."/>
            <person name="Arakawa K."/>
        </authorList>
    </citation>
    <scope>NUCLEOTIDE SEQUENCE [LARGE SCALE GENOMIC DNA]</scope>
</reference>
<evidence type="ECO:0000313" key="2">
    <source>
        <dbReference type="EMBL" id="GBL95463.1"/>
    </source>
</evidence>
<dbReference type="AlphaFoldDB" id="A0A4Y2BU55"/>
<evidence type="ECO:0000313" key="3">
    <source>
        <dbReference type="Proteomes" id="UP000499080"/>
    </source>
</evidence>
<accession>A0A4Y2BU55</accession>
<evidence type="ECO:0000256" key="1">
    <source>
        <dbReference type="SAM" id="MobiDB-lite"/>
    </source>
</evidence>
<dbReference type="EMBL" id="BGPR01000111">
    <property type="protein sequence ID" value="GBL95463.1"/>
    <property type="molecule type" value="Genomic_DNA"/>
</dbReference>
<comment type="caution">
    <text evidence="2">The sequence shown here is derived from an EMBL/GenBank/DDBJ whole genome shotgun (WGS) entry which is preliminary data.</text>
</comment>
<gene>
    <name evidence="2" type="ORF">AVEN_154848_1</name>
</gene>
<sequence>MSRELTPFEFAISFITERVGEFLPRHLREEYSQESSMRFGPLPAERFGPKFHIVSLFWSQDLKSTSIYLDCCNFDLIAFTHARIDKSTDGQPVDGFGSKFDTERTSRI</sequence>